<keyword evidence="2" id="KW-1185">Reference proteome</keyword>
<feature type="chain" id="PRO_5026938636" evidence="1">
    <location>
        <begin position="17"/>
        <end position="106"/>
    </location>
</feature>
<accession>A0A6J3K381</accession>
<dbReference type="RefSeq" id="XP_033346956.1">
    <property type="nucleotide sequence ID" value="XM_033491065.1"/>
</dbReference>
<protein>
    <submittedName>
        <fullName evidence="3">Uncharacterized protein LOC117232001</fullName>
    </submittedName>
</protein>
<organism evidence="2 3">
    <name type="scientific">Bombus vosnesenskii</name>
    <dbReference type="NCBI Taxonomy" id="207650"/>
    <lineage>
        <taxon>Eukaryota</taxon>
        <taxon>Metazoa</taxon>
        <taxon>Ecdysozoa</taxon>
        <taxon>Arthropoda</taxon>
        <taxon>Hexapoda</taxon>
        <taxon>Insecta</taxon>
        <taxon>Pterygota</taxon>
        <taxon>Neoptera</taxon>
        <taxon>Endopterygota</taxon>
        <taxon>Hymenoptera</taxon>
        <taxon>Apocrita</taxon>
        <taxon>Aculeata</taxon>
        <taxon>Apoidea</taxon>
        <taxon>Anthophila</taxon>
        <taxon>Apidae</taxon>
        <taxon>Bombus</taxon>
        <taxon>Pyrobombus</taxon>
    </lineage>
</organism>
<proteinExistence type="predicted"/>
<name>A0A6J3K381_9HYME</name>
<evidence type="ECO:0000313" key="3">
    <source>
        <dbReference type="RefSeq" id="XP_033346956.1"/>
    </source>
</evidence>
<dbReference type="KEGG" id="bvk:117232001"/>
<keyword evidence="1" id="KW-0732">Signal</keyword>
<dbReference type="GeneID" id="117232001"/>
<feature type="signal peptide" evidence="1">
    <location>
        <begin position="1"/>
        <end position="16"/>
    </location>
</feature>
<sequence>MSRLFLILLFVYVVSATRCIVKNDKDEPEVHVIRLGDRSGESDESDVVAVQISDDRRKRETHENCKKDSDCAKGQVCVPYLGCIKGHRKGRSLENLTNTNQPVRVN</sequence>
<gene>
    <name evidence="3" type="primary">LOC117232001</name>
</gene>
<reference evidence="3" key="1">
    <citation type="submission" date="2025-08" db="UniProtKB">
        <authorList>
            <consortium name="RefSeq"/>
        </authorList>
    </citation>
    <scope>IDENTIFICATION</scope>
    <source>
        <tissue evidence="3">Muscle</tissue>
    </source>
</reference>
<dbReference type="Proteomes" id="UP000504631">
    <property type="component" value="Unplaced"/>
</dbReference>
<evidence type="ECO:0000313" key="2">
    <source>
        <dbReference type="Proteomes" id="UP000504631"/>
    </source>
</evidence>
<dbReference type="AlphaFoldDB" id="A0A6J3K381"/>
<evidence type="ECO:0000256" key="1">
    <source>
        <dbReference type="SAM" id="SignalP"/>
    </source>
</evidence>